<keyword evidence="10" id="KW-1185">Reference proteome</keyword>
<organism evidence="9 10">
    <name type="scientific">Chitinophaga skermanii</name>
    <dbReference type="NCBI Taxonomy" id="331697"/>
    <lineage>
        <taxon>Bacteria</taxon>
        <taxon>Pseudomonadati</taxon>
        <taxon>Bacteroidota</taxon>
        <taxon>Chitinophagia</taxon>
        <taxon>Chitinophagales</taxon>
        <taxon>Chitinophagaceae</taxon>
        <taxon>Chitinophaga</taxon>
    </lineage>
</organism>
<dbReference type="NCBIfam" id="TIGR02937">
    <property type="entry name" value="sigma70-ECF"/>
    <property type="match status" value="1"/>
</dbReference>
<keyword evidence="2 6" id="KW-0805">Transcription regulation</keyword>
<dbReference type="Gene3D" id="1.10.10.10">
    <property type="entry name" value="Winged helix-like DNA-binding domain superfamily/Winged helix DNA-binding domain"/>
    <property type="match status" value="1"/>
</dbReference>
<evidence type="ECO:0000313" key="9">
    <source>
        <dbReference type="EMBL" id="RAJ08926.1"/>
    </source>
</evidence>
<reference evidence="9 10" key="1">
    <citation type="submission" date="2018-06" db="EMBL/GenBank/DDBJ databases">
        <title>Genomic Encyclopedia of Archaeal and Bacterial Type Strains, Phase II (KMG-II): from individual species to whole genera.</title>
        <authorList>
            <person name="Goeker M."/>
        </authorList>
    </citation>
    <scope>NUCLEOTIDE SEQUENCE [LARGE SCALE GENOMIC DNA]</scope>
    <source>
        <strain evidence="9 10">DSM 23857</strain>
    </source>
</reference>
<feature type="domain" description="RNA polymerase sigma-70 region 2" evidence="7">
    <location>
        <begin position="21"/>
        <end position="88"/>
    </location>
</feature>
<evidence type="ECO:0000256" key="5">
    <source>
        <dbReference type="ARBA" id="ARBA00023163"/>
    </source>
</evidence>
<dbReference type="Pfam" id="PF08281">
    <property type="entry name" value="Sigma70_r4_2"/>
    <property type="match status" value="1"/>
</dbReference>
<evidence type="ECO:0000256" key="1">
    <source>
        <dbReference type="ARBA" id="ARBA00010641"/>
    </source>
</evidence>
<dbReference type="Gene3D" id="1.10.1740.10">
    <property type="match status" value="1"/>
</dbReference>
<evidence type="ECO:0000256" key="6">
    <source>
        <dbReference type="RuleBase" id="RU000716"/>
    </source>
</evidence>
<proteinExistence type="inferred from homology"/>
<dbReference type="InterPro" id="IPR013249">
    <property type="entry name" value="RNA_pol_sigma70_r4_t2"/>
</dbReference>
<dbReference type="CDD" id="cd06171">
    <property type="entry name" value="Sigma70_r4"/>
    <property type="match status" value="1"/>
</dbReference>
<gene>
    <name evidence="9" type="ORF">LX64_01581</name>
</gene>
<dbReference type="InterPro" id="IPR014284">
    <property type="entry name" value="RNA_pol_sigma-70_dom"/>
</dbReference>
<keyword evidence="5 6" id="KW-0804">Transcription</keyword>
<dbReference type="PANTHER" id="PTHR43133">
    <property type="entry name" value="RNA POLYMERASE ECF-TYPE SIGMA FACTO"/>
    <property type="match status" value="1"/>
</dbReference>
<keyword evidence="3 6" id="KW-0731">Sigma factor</keyword>
<dbReference type="SUPFAM" id="SSF88659">
    <property type="entry name" value="Sigma3 and sigma4 domains of RNA polymerase sigma factors"/>
    <property type="match status" value="1"/>
</dbReference>
<dbReference type="InterPro" id="IPR036388">
    <property type="entry name" value="WH-like_DNA-bd_sf"/>
</dbReference>
<feature type="domain" description="RNA polymerase sigma factor 70 region 4 type 2" evidence="8">
    <location>
        <begin position="127"/>
        <end position="178"/>
    </location>
</feature>
<dbReference type="GO" id="GO:0006352">
    <property type="term" value="P:DNA-templated transcription initiation"/>
    <property type="evidence" value="ECO:0007669"/>
    <property type="project" value="InterPro"/>
</dbReference>
<evidence type="ECO:0000256" key="2">
    <source>
        <dbReference type="ARBA" id="ARBA00023015"/>
    </source>
</evidence>
<dbReference type="AlphaFoldDB" id="A0A327QW78"/>
<comment type="similarity">
    <text evidence="1 6">Belongs to the sigma-70 factor family. ECF subfamily.</text>
</comment>
<dbReference type="InterPro" id="IPR013324">
    <property type="entry name" value="RNA_pol_sigma_r3/r4-like"/>
</dbReference>
<evidence type="ECO:0000256" key="4">
    <source>
        <dbReference type="ARBA" id="ARBA00023125"/>
    </source>
</evidence>
<evidence type="ECO:0000313" key="10">
    <source>
        <dbReference type="Proteomes" id="UP000249547"/>
    </source>
</evidence>
<dbReference type="InterPro" id="IPR000838">
    <property type="entry name" value="RNA_pol_sigma70_ECF_CS"/>
</dbReference>
<dbReference type="Pfam" id="PF04542">
    <property type="entry name" value="Sigma70_r2"/>
    <property type="match status" value="1"/>
</dbReference>
<dbReference type="OrthoDB" id="9780326at2"/>
<evidence type="ECO:0000259" key="7">
    <source>
        <dbReference type="Pfam" id="PF04542"/>
    </source>
</evidence>
<dbReference type="InterPro" id="IPR039425">
    <property type="entry name" value="RNA_pol_sigma-70-like"/>
</dbReference>
<evidence type="ECO:0000259" key="8">
    <source>
        <dbReference type="Pfam" id="PF08281"/>
    </source>
</evidence>
<sequence length="189" mass="21727">MSIDALVKRLQEGDEEAFRSLVDTWQSLVYNTALSLVQQEEDAEDIAQEVFITAYESIHQFKGDAKISTWLYKIAVTKSLDHIRKKNRKKRWGKLASIFGKQEEEMVSPPDFQHPGVTLENKERAAMLMKAVDTLPSMQKAVFVLHKMEGLSTREIAEILELTVAAVDAHMHRAKKNLQVYLENYYNDK</sequence>
<comment type="caution">
    <text evidence="9">The sequence shown here is derived from an EMBL/GenBank/DDBJ whole genome shotgun (WGS) entry which is preliminary data.</text>
</comment>
<dbReference type="PROSITE" id="PS01063">
    <property type="entry name" value="SIGMA70_ECF"/>
    <property type="match status" value="1"/>
</dbReference>
<dbReference type="EMBL" id="QLLL01000002">
    <property type="protein sequence ID" value="RAJ08926.1"/>
    <property type="molecule type" value="Genomic_DNA"/>
</dbReference>
<dbReference type="GO" id="GO:0003677">
    <property type="term" value="F:DNA binding"/>
    <property type="evidence" value="ECO:0007669"/>
    <property type="project" value="UniProtKB-KW"/>
</dbReference>
<dbReference type="GO" id="GO:0016987">
    <property type="term" value="F:sigma factor activity"/>
    <property type="evidence" value="ECO:0007669"/>
    <property type="project" value="UniProtKB-KW"/>
</dbReference>
<dbReference type="Proteomes" id="UP000249547">
    <property type="component" value="Unassembled WGS sequence"/>
</dbReference>
<evidence type="ECO:0000256" key="3">
    <source>
        <dbReference type="ARBA" id="ARBA00023082"/>
    </source>
</evidence>
<dbReference type="InterPro" id="IPR013325">
    <property type="entry name" value="RNA_pol_sigma_r2"/>
</dbReference>
<protein>
    <recommendedName>
        <fullName evidence="6">RNA polymerase sigma factor</fullName>
    </recommendedName>
</protein>
<keyword evidence="4 6" id="KW-0238">DNA-binding</keyword>
<dbReference type="RefSeq" id="WP_111597019.1">
    <property type="nucleotide sequence ID" value="NZ_QLLL01000002.1"/>
</dbReference>
<dbReference type="InterPro" id="IPR007627">
    <property type="entry name" value="RNA_pol_sigma70_r2"/>
</dbReference>
<name>A0A327QW78_9BACT</name>
<accession>A0A327QW78</accession>
<dbReference type="PANTHER" id="PTHR43133:SF8">
    <property type="entry name" value="RNA POLYMERASE SIGMA FACTOR HI_1459-RELATED"/>
    <property type="match status" value="1"/>
</dbReference>
<dbReference type="SUPFAM" id="SSF88946">
    <property type="entry name" value="Sigma2 domain of RNA polymerase sigma factors"/>
    <property type="match status" value="1"/>
</dbReference>